<evidence type="ECO:0000259" key="6">
    <source>
        <dbReference type="SMART" id="SM00906"/>
    </source>
</evidence>
<feature type="domain" description="Xylanolytic transcriptional activator regulatory" evidence="6">
    <location>
        <begin position="59"/>
        <end position="136"/>
    </location>
</feature>
<dbReference type="GO" id="GO:0008270">
    <property type="term" value="F:zinc ion binding"/>
    <property type="evidence" value="ECO:0007669"/>
    <property type="project" value="InterPro"/>
</dbReference>
<proteinExistence type="predicted"/>
<evidence type="ECO:0000256" key="3">
    <source>
        <dbReference type="ARBA" id="ARBA00023015"/>
    </source>
</evidence>
<dbReference type="GO" id="GO:0003677">
    <property type="term" value="F:DNA binding"/>
    <property type="evidence" value="ECO:0007669"/>
    <property type="project" value="InterPro"/>
</dbReference>
<sequence length="363" mass="40841">MRLHIQPADGIDPLSRETYKIVKAYFAQVEASNVITVRLLQAALLIALYEVSNAIFPAAYLTVGHCARLGHALGIHARKRAPQIITPPVSSTELEERSRIWWAVIILDRYVGIGGKCRPFACDDARPDTYLPVEDVYWDQGELTLTQPLAVSTSTNVATSPFARTCQAAHLLSRVLRHLSDYDTDAEFRYQEAIQIDRTIQALRTSVLLDAEERVNKTLDPTADFLFFTATGLCFSAQFCLYSEYSCTESFAPEQLQSPHLQEMQQRALSGLKEICEAVLQFSKRVYAAAGIQGIVKIGPLISDCLYQAAATYLWYSRESGGQQWHDEITNIKMVLETIGLKWQCANEYIKILHAYEVSDKFM</sequence>
<dbReference type="InterPro" id="IPR050815">
    <property type="entry name" value="TF_fung"/>
</dbReference>
<evidence type="ECO:0000313" key="8">
    <source>
        <dbReference type="Proteomes" id="UP001307849"/>
    </source>
</evidence>
<evidence type="ECO:0000256" key="2">
    <source>
        <dbReference type="ARBA" id="ARBA00022723"/>
    </source>
</evidence>
<dbReference type="GO" id="GO:0005634">
    <property type="term" value="C:nucleus"/>
    <property type="evidence" value="ECO:0007669"/>
    <property type="project" value="UniProtKB-SubCell"/>
</dbReference>
<dbReference type="CDD" id="cd12148">
    <property type="entry name" value="fungal_TF_MHR"/>
    <property type="match status" value="1"/>
</dbReference>
<keyword evidence="5" id="KW-0539">Nucleus</keyword>
<dbReference type="EMBL" id="JAVHJM010000004">
    <property type="protein sequence ID" value="KAK6515165.1"/>
    <property type="molecule type" value="Genomic_DNA"/>
</dbReference>
<evidence type="ECO:0000256" key="1">
    <source>
        <dbReference type="ARBA" id="ARBA00004123"/>
    </source>
</evidence>
<gene>
    <name evidence="7" type="ORF">TWF506_007510</name>
</gene>
<dbReference type="GO" id="GO:0006351">
    <property type="term" value="P:DNA-templated transcription"/>
    <property type="evidence" value="ECO:0007669"/>
    <property type="project" value="InterPro"/>
</dbReference>
<evidence type="ECO:0000256" key="5">
    <source>
        <dbReference type="ARBA" id="ARBA00023242"/>
    </source>
</evidence>
<dbReference type="PANTHER" id="PTHR47338">
    <property type="entry name" value="ZN(II)2CYS6 TRANSCRIPTION FACTOR (EUROFUNG)-RELATED"/>
    <property type="match status" value="1"/>
</dbReference>
<dbReference type="GO" id="GO:0000981">
    <property type="term" value="F:DNA-binding transcription factor activity, RNA polymerase II-specific"/>
    <property type="evidence" value="ECO:0007669"/>
    <property type="project" value="InterPro"/>
</dbReference>
<reference evidence="7 8" key="1">
    <citation type="submission" date="2019-10" db="EMBL/GenBank/DDBJ databases">
        <authorList>
            <person name="Palmer J.M."/>
        </authorList>
    </citation>
    <scope>NUCLEOTIDE SEQUENCE [LARGE SCALE GENOMIC DNA]</scope>
    <source>
        <strain evidence="7 8">TWF506</strain>
    </source>
</reference>
<dbReference type="Proteomes" id="UP001307849">
    <property type="component" value="Unassembled WGS sequence"/>
</dbReference>
<evidence type="ECO:0000256" key="4">
    <source>
        <dbReference type="ARBA" id="ARBA00023163"/>
    </source>
</evidence>
<comment type="caution">
    <text evidence="7">The sequence shown here is derived from an EMBL/GenBank/DDBJ whole genome shotgun (WGS) entry which is preliminary data.</text>
</comment>
<keyword evidence="3" id="KW-0805">Transcription regulation</keyword>
<accession>A0AAN8NAM9</accession>
<dbReference type="AlphaFoldDB" id="A0AAN8NAM9"/>
<keyword evidence="2" id="KW-0479">Metal-binding</keyword>
<dbReference type="PANTHER" id="PTHR47338:SF20">
    <property type="entry name" value="ZN(II)2CYS6 TRANSCRIPTION FACTOR (EUROFUNG)"/>
    <property type="match status" value="1"/>
</dbReference>
<dbReference type="Pfam" id="PF04082">
    <property type="entry name" value="Fungal_trans"/>
    <property type="match status" value="1"/>
</dbReference>
<name>A0AAN8NAM9_9PEZI</name>
<dbReference type="InterPro" id="IPR007219">
    <property type="entry name" value="XnlR_reg_dom"/>
</dbReference>
<keyword evidence="8" id="KW-1185">Reference proteome</keyword>
<comment type="subcellular location">
    <subcellularLocation>
        <location evidence="1">Nucleus</location>
    </subcellularLocation>
</comment>
<dbReference type="SMART" id="SM00906">
    <property type="entry name" value="Fungal_trans"/>
    <property type="match status" value="1"/>
</dbReference>
<keyword evidence="4" id="KW-0804">Transcription</keyword>
<protein>
    <recommendedName>
        <fullName evidence="6">Xylanolytic transcriptional activator regulatory domain-containing protein</fullName>
    </recommendedName>
</protein>
<evidence type="ECO:0000313" key="7">
    <source>
        <dbReference type="EMBL" id="KAK6515165.1"/>
    </source>
</evidence>
<organism evidence="7 8">
    <name type="scientific">Arthrobotrys conoides</name>
    <dbReference type="NCBI Taxonomy" id="74498"/>
    <lineage>
        <taxon>Eukaryota</taxon>
        <taxon>Fungi</taxon>
        <taxon>Dikarya</taxon>
        <taxon>Ascomycota</taxon>
        <taxon>Pezizomycotina</taxon>
        <taxon>Orbiliomycetes</taxon>
        <taxon>Orbiliales</taxon>
        <taxon>Orbiliaceae</taxon>
        <taxon>Arthrobotrys</taxon>
    </lineage>
</organism>